<dbReference type="EMBL" id="CAJNOI010000003">
    <property type="protein sequence ID" value="CAF0733452.1"/>
    <property type="molecule type" value="Genomic_DNA"/>
</dbReference>
<sequence>MSDNLVQHYINTHEYLTIKIYDCYLLFHRNIIQHSNNHELGLELPPAIVETIFGSNPLSVIDVTSTCHVHPSLYDIIIFADKSAVYTRKKLSSKINKAVKQTTKYKILPYYVHEDLELLKCCGMSKEDIDLFRKKLDDNQKLDFFTTSKSDEILQKIIDFTDISTRLNCRLVSRKWKTLVDRSSSWNYVCLTKLNRYVNRALSYFQKINIRELDLSQLLFEPLQYNITSDLSLYSLRSLCITTDHPPELFILLFQIAPFLQHIKLIQTVNSSLKIKTIQLYDYINYIICLCQNNLKYLRKLHIQLRSAFDQIFLESSSVTSIPVSYEVITC</sequence>
<dbReference type="PROSITE" id="PS50181">
    <property type="entry name" value="FBOX"/>
    <property type="match status" value="1"/>
</dbReference>
<dbReference type="Proteomes" id="UP000663877">
    <property type="component" value="Unassembled WGS sequence"/>
</dbReference>
<dbReference type="EMBL" id="CAJNOM010000209">
    <property type="protein sequence ID" value="CAF1232527.1"/>
    <property type="molecule type" value="Genomic_DNA"/>
</dbReference>
<proteinExistence type="predicted"/>
<evidence type="ECO:0000313" key="2">
    <source>
        <dbReference type="EMBL" id="CAF0733452.1"/>
    </source>
</evidence>
<gene>
    <name evidence="2" type="ORF">BJG266_LOCUS1354</name>
    <name evidence="3" type="ORF">QVE165_LOCUS27517</name>
</gene>
<dbReference type="SUPFAM" id="SSF81383">
    <property type="entry name" value="F-box domain"/>
    <property type="match status" value="1"/>
</dbReference>
<dbReference type="OrthoDB" id="1107553at2759"/>
<evidence type="ECO:0000259" key="1">
    <source>
        <dbReference type="PROSITE" id="PS50181"/>
    </source>
</evidence>
<protein>
    <recommendedName>
        <fullName evidence="1">F-box domain-containing protein</fullName>
    </recommendedName>
</protein>
<reference evidence="2" key="1">
    <citation type="submission" date="2021-02" db="EMBL/GenBank/DDBJ databases">
        <authorList>
            <person name="Nowell W R."/>
        </authorList>
    </citation>
    <scope>NUCLEOTIDE SEQUENCE</scope>
</reference>
<dbReference type="InterPro" id="IPR001810">
    <property type="entry name" value="F-box_dom"/>
</dbReference>
<comment type="caution">
    <text evidence="2">The sequence shown here is derived from an EMBL/GenBank/DDBJ whole genome shotgun (WGS) entry which is preliminary data.</text>
</comment>
<evidence type="ECO:0000313" key="4">
    <source>
        <dbReference type="Proteomes" id="UP000663832"/>
    </source>
</evidence>
<evidence type="ECO:0000313" key="5">
    <source>
        <dbReference type="Proteomes" id="UP000663877"/>
    </source>
</evidence>
<organism evidence="2 5">
    <name type="scientific">Adineta steineri</name>
    <dbReference type="NCBI Taxonomy" id="433720"/>
    <lineage>
        <taxon>Eukaryota</taxon>
        <taxon>Metazoa</taxon>
        <taxon>Spiralia</taxon>
        <taxon>Gnathifera</taxon>
        <taxon>Rotifera</taxon>
        <taxon>Eurotatoria</taxon>
        <taxon>Bdelloidea</taxon>
        <taxon>Adinetida</taxon>
        <taxon>Adinetidae</taxon>
        <taxon>Adineta</taxon>
    </lineage>
</organism>
<dbReference type="Gene3D" id="1.20.1280.50">
    <property type="match status" value="1"/>
</dbReference>
<dbReference type="Proteomes" id="UP000663832">
    <property type="component" value="Unassembled WGS sequence"/>
</dbReference>
<name>A0A813NHB2_9BILA</name>
<dbReference type="AlphaFoldDB" id="A0A813NHB2"/>
<keyword evidence="4" id="KW-1185">Reference proteome</keyword>
<dbReference type="InterPro" id="IPR036047">
    <property type="entry name" value="F-box-like_dom_sf"/>
</dbReference>
<evidence type="ECO:0000313" key="3">
    <source>
        <dbReference type="EMBL" id="CAF1232527.1"/>
    </source>
</evidence>
<dbReference type="Pfam" id="PF00646">
    <property type="entry name" value="F-box"/>
    <property type="match status" value="1"/>
</dbReference>
<accession>A0A813NHB2</accession>
<feature type="domain" description="F-box" evidence="1">
    <location>
        <begin position="143"/>
        <end position="189"/>
    </location>
</feature>
<dbReference type="SMART" id="SM00256">
    <property type="entry name" value="FBOX"/>
    <property type="match status" value="1"/>
</dbReference>